<accession>A0A9P7B1B7</accession>
<sequence length="100" mass="10638">MSSSMSSTAIKSVTESYSSSQTYIPACNGSMVPICTVEPTNNHHSSFVVTFSPTETVTLIQPDGSSVTITYPCEGTKIEKCYVKPSKGHKRKSISGGSKP</sequence>
<reference evidence="1 2" key="1">
    <citation type="submission" date="2020-11" db="EMBL/GenBank/DDBJ databases">
        <title>Kefir isolates.</title>
        <authorList>
            <person name="Marcisauskas S."/>
            <person name="Kim Y."/>
            <person name="Blasche S."/>
        </authorList>
    </citation>
    <scope>NUCLEOTIDE SEQUENCE [LARGE SCALE GENOMIC DNA]</scope>
    <source>
        <strain evidence="1 2">OG2</strain>
    </source>
</reference>
<dbReference type="Proteomes" id="UP000750334">
    <property type="component" value="Unassembled WGS sequence"/>
</dbReference>
<dbReference type="EMBL" id="PUHR01000383">
    <property type="protein sequence ID" value="KAG0653903.1"/>
    <property type="molecule type" value="Genomic_DNA"/>
</dbReference>
<gene>
    <name evidence="1" type="ORF">C6P45_003595</name>
</gene>
<feature type="non-terminal residue" evidence="1">
    <location>
        <position position="100"/>
    </location>
</feature>
<dbReference type="AlphaFoldDB" id="A0A9P7B1B7"/>
<organism evidence="1 2">
    <name type="scientific">Maudiozyma exigua</name>
    <name type="common">Yeast</name>
    <name type="synonym">Kazachstania exigua</name>
    <dbReference type="NCBI Taxonomy" id="34358"/>
    <lineage>
        <taxon>Eukaryota</taxon>
        <taxon>Fungi</taxon>
        <taxon>Dikarya</taxon>
        <taxon>Ascomycota</taxon>
        <taxon>Saccharomycotina</taxon>
        <taxon>Saccharomycetes</taxon>
        <taxon>Saccharomycetales</taxon>
        <taxon>Saccharomycetaceae</taxon>
        <taxon>Maudiozyma</taxon>
    </lineage>
</organism>
<name>A0A9P7B1B7_MAUEX</name>
<comment type="caution">
    <text evidence="1">The sequence shown here is derived from an EMBL/GenBank/DDBJ whole genome shotgun (WGS) entry which is preliminary data.</text>
</comment>
<keyword evidence="2" id="KW-1185">Reference proteome</keyword>
<evidence type="ECO:0000313" key="1">
    <source>
        <dbReference type="EMBL" id="KAG0653903.1"/>
    </source>
</evidence>
<protein>
    <submittedName>
        <fullName evidence="1">Uncharacterized protein</fullName>
    </submittedName>
</protein>
<evidence type="ECO:0000313" key="2">
    <source>
        <dbReference type="Proteomes" id="UP000750334"/>
    </source>
</evidence>
<proteinExistence type="predicted"/>